<evidence type="ECO:0000313" key="2">
    <source>
        <dbReference type="Proteomes" id="UP000298030"/>
    </source>
</evidence>
<keyword evidence="2" id="KW-1185">Reference proteome</keyword>
<gene>
    <name evidence="1" type="ORF">FA13DRAFT_1769408</name>
</gene>
<protein>
    <submittedName>
        <fullName evidence="1">Uncharacterized protein</fullName>
    </submittedName>
</protein>
<reference evidence="1 2" key="1">
    <citation type="journal article" date="2019" name="Nat. Ecol. Evol.">
        <title>Megaphylogeny resolves global patterns of mushroom evolution.</title>
        <authorList>
            <person name="Varga T."/>
            <person name="Krizsan K."/>
            <person name="Foldi C."/>
            <person name="Dima B."/>
            <person name="Sanchez-Garcia M."/>
            <person name="Sanchez-Ramirez S."/>
            <person name="Szollosi G.J."/>
            <person name="Szarkandi J.G."/>
            <person name="Papp V."/>
            <person name="Albert L."/>
            <person name="Andreopoulos W."/>
            <person name="Angelini C."/>
            <person name="Antonin V."/>
            <person name="Barry K.W."/>
            <person name="Bougher N.L."/>
            <person name="Buchanan P."/>
            <person name="Buyck B."/>
            <person name="Bense V."/>
            <person name="Catcheside P."/>
            <person name="Chovatia M."/>
            <person name="Cooper J."/>
            <person name="Damon W."/>
            <person name="Desjardin D."/>
            <person name="Finy P."/>
            <person name="Geml J."/>
            <person name="Haridas S."/>
            <person name="Hughes K."/>
            <person name="Justo A."/>
            <person name="Karasinski D."/>
            <person name="Kautmanova I."/>
            <person name="Kiss B."/>
            <person name="Kocsube S."/>
            <person name="Kotiranta H."/>
            <person name="LaButti K.M."/>
            <person name="Lechner B.E."/>
            <person name="Liimatainen K."/>
            <person name="Lipzen A."/>
            <person name="Lukacs Z."/>
            <person name="Mihaltcheva S."/>
            <person name="Morgado L.N."/>
            <person name="Niskanen T."/>
            <person name="Noordeloos M.E."/>
            <person name="Ohm R.A."/>
            <person name="Ortiz-Santana B."/>
            <person name="Ovrebo C."/>
            <person name="Racz N."/>
            <person name="Riley R."/>
            <person name="Savchenko A."/>
            <person name="Shiryaev A."/>
            <person name="Soop K."/>
            <person name="Spirin V."/>
            <person name="Szebenyi C."/>
            <person name="Tomsovsky M."/>
            <person name="Tulloss R.E."/>
            <person name="Uehling J."/>
            <person name="Grigoriev I.V."/>
            <person name="Vagvolgyi C."/>
            <person name="Papp T."/>
            <person name="Martin F.M."/>
            <person name="Miettinen O."/>
            <person name="Hibbett D.S."/>
            <person name="Nagy L.G."/>
        </authorList>
    </citation>
    <scope>NUCLEOTIDE SEQUENCE [LARGE SCALE GENOMIC DNA]</scope>
    <source>
        <strain evidence="1 2">FP101781</strain>
    </source>
</reference>
<organism evidence="1 2">
    <name type="scientific">Coprinellus micaceus</name>
    <name type="common">Glistening ink-cap mushroom</name>
    <name type="synonym">Coprinus micaceus</name>
    <dbReference type="NCBI Taxonomy" id="71717"/>
    <lineage>
        <taxon>Eukaryota</taxon>
        <taxon>Fungi</taxon>
        <taxon>Dikarya</taxon>
        <taxon>Basidiomycota</taxon>
        <taxon>Agaricomycotina</taxon>
        <taxon>Agaricomycetes</taxon>
        <taxon>Agaricomycetidae</taxon>
        <taxon>Agaricales</taxon>
        <taxon>Agaricineae</taxon>
        <taxon>Psathyrellaceae</taxon>
        <taxon>Coprinellus</taxon>
    </lineage>
</organism>
<comment type="caution">
    <text evidence="1">The sequence shown here is derived from an EMBL/GenBank/DDBJ whole genome shotgun (WGS) entry which is preliminary data.</text>
</comment>
<accession>A0A4Y7U132</accession>
<dbReference type="AlphaFoldDB" id="A0A4Y7U132"/>
<dbReference type="EMBL" id="QPFP01000001">
    <property type="protein sequence ID" value="TEB39539.1"/>
    <property type="molecule type" value="Genomic_DNA"/>
</dbReference>
<sequence>MNHAGEQSAQVYNARVGMVLHIQNLEGQERWQGVKFVPVDEAKYTENLTKRGYGSIGIKNDVGFDIFVSVLSTEGAGFIDTRQFLVKPNTTSYWNRWCPESVFVAVAVPPGWLKHMWGVRGLSCISRTGDRMEDIESSIYRRDCWQFVWRGNLSQMFAVRWVNIGLDSACLHEEGMLGK</sequence>
<evidence type="ECO:0000313" key="1">
    <source>
        <dbReference type="EMBL" id="TEB39539.1"/>
    </source>
</evidence>
<dbReference type="OrthoDB" id="3047832at2759"/>
<dbReference type="Proteomes" id="UP000298030">
    <property type="component" value="Unassembled WGS sequence"/>
</dbReference>
<name>A0A4Y7U132_COPMI</name>
<proteinExistence type="predicted"/>